<keyword evidence="1" id="KW-0407">Ion channel</keyword>
<evidence type="ECO:0000313" key="1">
    <source>
        <dbReference type="EMBL" id="KAI8027392.1"/>
    </source>
</evidence>
<protein>
    <submittedName>
        <fullName evidence="1">Sodium channel modifier 1</fullName>
    </submittedName>
</protein>
<dbReference type="Proteomes" id="UP001060215">
    <property type="component" value="Chromosome 3"/>
</dbReference>
<proteinExistence type="predicted"/>
<sequence length="410" mass="46142">MEKHKATRLLGEASSSGNIHHVWKSIWGLHIKRKIQHFMWRCAHNILPTNLALCQRKVLADPWCPRCGVELETLDHLLLVIPIHNLFGNALSASIGMASTYYGLFLRVSPKAWIFSPNSTIATAHFGLVEVNGLNFVALDLPPRDRASSLPKGFYRKDYLMFPPITRWLCPPCGYRKLNVDASTRDVFGGDSWGREAQYRKRRVDDLVVEGIEASSYRKLSSGKYACLVCPHNPILDTPLMLSMHIKGSRHRVAESRLKEKQQVIQDEINKRIALSECSSGAAKSSTSTQVNPQCRLVRKPLIEQTWRATSEILCNKTPHQSEAKGNNDVKSNKGHSTYEPFCSNNAGSSLAIEAYGNLVAQQQSDLQEGRERELKFTAAGWKRDGHGKWFKDENVEFDSDEEDPNVCLA</sequence>
<keyword evidence="1" id="KW-0406">Ion transport</keyword>
<keyword evidence="2" id="KW-1185">Reference proteome</keyword>
<name>A0ACC0IN96_9ERIC</name>
<accession>A0ACC0IN96</accession>
<keyword evidence="1" id="KW-0813">Transport</keyword>
<dbReference type="EMBL" id="CM045760">
    <property type="protein sequence ID" value="KAI8027392.1"/>
    <property type="molecule type" value="Genomic_DNA"/>
</dbReference>
<organism evidence="1 2">
    <name type="scientific">Camellia lanceoleosa</name>
    <dbReference type="NCBI Taxonomy" id="1840588"/>
    <lineage>
        <taxon>Eukaryota</taxon>
        <taxon>Viridiplantae</taxon>
        <taxon>Streptophyta</taxon>
        <taxon>Embryophyta</taxon>
        <taxon>Tracheophyta</taxon>
        <taxon>Spermatophyta</taxon>
        <taxon>Magnoliopsida</taxon>
        <taxon>eudicotyledons</taxon>
        <taxon>Gunneridae</taxon>
        <taxon>Pentapetalae</taxon>
        <taxon>asterids</taxon>
        <taxon>Ericales</taxon>
        <taxon>Theaceae</taxon>
        <taxon>Camellia</taxon>
    </lineage>
</organism>
<evidence type="ECO:0000313" key="2">
    <source>
        <dbReference type="Proteomes" id="UP001060215"/>
    </source>
</evidence>
<gene>
    <name evidence="1" type="ORF">LOK49_LG02G03528</name>
</gene>
<comment type="caution">
    <text evidence="1">The sequence shown here is derived from an EMBL/GenBank/DDBJ whole genome shotgun (WGS) entry which is preliminary data.</text>
</comment>
<reference evidence="1 2" key="1">
    <citation type="journal article" date="2022" name="Plant J.">
        <title>Chromosome-level genome of Camellia lanceoleosa provides a valuable resource for understanding genome evolution and self-incompatibility.</title>
        <authorList>
            <person name="Gong W."/>
            <person name="Xiao S."/>
            <person name="Wang L."/>
            <person name="Liao Z."/>
            <person name="Chang Y."/>
            <person name="Mo W."/>
            <person name="Hu G."/>
            <person name="Li W."/>
            <person name="Zhao G."/>
            <person name="Zhu H."/>
            <person name="Hu X."/>
            <person name="Ji K."/>
            <person name="Xiang X."/>
            <person name="Song Q."/>
            <person name="Yuan D."/>
            <person name="Jin S."/>
            <person name="Zhang L."/>
        </authorList>
    </citation>
    <scope>NUCLEOTIDE SEQUENCE [LARGE SCALE GENOMIC DNA]</scope>
    <source>
        <strain evidence="1">SQ_2022a</strain>
    </source>
</reference>